<feature type="transmembrane region" description="Helical" evidence="1">
    <location>
        <begin position="25"/>
        <end position="44"/>
    </location>
</feature>
<accession>A0A3S4BXK1</accession>
<keyword evidence="1" id="KW-1133">Transmembrane helix</keyword>
<proteinExistence type="predicted"/>
<dbReference type="OrthoDB" id="7764375at2"/>
<dbReference type="InterPro" id="IPR009495">
    <property type="entry name" value="NrsF"/>
</dbReference>
<dbReference type="Pfam" id="PF06532">
    <property type="entry name" value="NrsF"/>
    <property type="match status" value="1"/>
</dbReference>
<feature type="transmembrane region" description="Helical" evidence="1">
    <location>
        <begin position="190"/>
        <end position="211"/>
    </location>
</feature>
<evidence type="ECO:0000313" key="2">
    <source>
        <dbReference type="EMBL" id="VCU09971.1"/>
    </source>
</evidence>
<feature type="transmembrane region" description="Helical" evidence="1">
    <location>
        <begin position="126"/>
        <end position="147"/>
    </location>
</feature>
<feature type="transmembrane region" description="Helical" evidence="1">
    <location>
        <begin position="93"/>
        <end position="114"/>
    </location>
</feature>
<evidence type="ECO:0008006" key="4">
    <source>
        <dbReference type="Google" id="ProtNLM"/>
    </source>
</evidence>
<feature type="transmembrane region" description="Helical" evidence="1">
    <location>
        <begin position="64"/>
        <end position="81"/>
    </location>
</feature>
<dbReference type="AlphaFoldDB" id="A0A3S4BXK1"/>
<comment type="caution">
    <text evidence="2">The sequence shown here is derived from an EMBL/GenBank/DDBJ whole genome shotgun (WGS) entry which is preliminary data.</text>
</comment>
<name>A0A3S4BXK1_9BRAD</name>
<sequence length="213" mass="22102">MKTDDLLRVLVADGGTIEPPVATRLWRLLPLGLAATALLFLMALGPRPDIAAAVQTVRFVLKPIEMALPAVLAAALMLRLARPTDQRTARLSAGLAAVAALLVAGVLAELVVVPSSEWGRRLVGERAVACLVSIPVLAAPLLAASLAVLRRGAPRRPGLAGAAAGLFAATAGAAFYALHCPDDSPLFVATWYSLAIVAVTAIGALAGRWLLRW</sequence>
<dbReference type="EMBL" id="UWOC01000170">
    <property type="protein sequence ID" value="VCU09971.1"/>
    <property type="molecule type" value="Genomic_DNA"/>
</dbReference>
<organism evidence="2 3">
    <name type="scientific">Rhodoplanes serenus</name>
    <dbReference type="NCBI Taxonomy" id="200615"/>
    <lineage>
        <taxon>Bacteria</taxon>
        <taxon>Pseudomonadati</taxon>
        <taxon>Pseudomonadota</taxon>
        <taxon>Alphaproteobacteria</taxon>
        <taxon>Hyphomicrobiales</taxon>
        <taxon>Nitrobacteraceae</taxon>
        <taxon>Rhodoplanes</taxon>
    </lineage>
</organism>
<evidence type="ECO:0000313" key="3">
    <source>
        <dbReference type="Proteomes" id="UP000289200"/>
    </source>
</evidence>
<keyword evidence="1" id="KW-0472">Membrane</keyword>
<keyword evidence="3" id="KW-1185">Reference proteome</keyword>
<protein>
    <recommendedName>
        <fullName evidence="4">Anti-sigma-F factor NrsF</fullName>
    </recommendedName>
</protein>
<keyword evidence="1" id="KW-0812">Transmembrane</keyword>
<dbReference type="RefSeq" id="WP_129610535.1">
    <property type="nucleotide sequence ID" value="NZ_UWOC01000170.1"/>
</dbReference>
<feature type="transmembrane region" description="Helical" evidence="1">
    <location>
        <begin position="159"/>
        <end position="178"/>
    </location>
</feature>
<gene>
    <name evidence="2" type="ORF">RHODGE_RHODGE_03628</name>
</gene>
<dbReference type="Proteomes" id="UP000289200">
    <property type="component" value="Unassembled WGS sequence"/>
</dbReference>
<evidence type="ECO:0000256" key="1">
    <source>
        <dbReference type="SAM" id="Phobius"/>
    </source>
</evidence>
<reference evidence="3" key="1">
    <citation type="submission" date="2018-10" db="EMBL/GenBank/DDBJ databases">
        <authorList>
            <person name="Peiro R."/>
            <person name="Begona"/>
            <person name="Cbmso G."/>
            <person name="Lopez M."/>
            <person name="Gonzalez S."/>
            <person name="Sacristan E."/>
            <person name="Castillo E."/>
        </authorList>
    </citation>
    <scope>NUCLEOTIDE SEQUENCE [LARGE SCALE GENOMIC DNA]</scope>
</reference>